<sequence length="303" mass="34170">MSDCLSRSTSSLASQDEFGRSPSIKSTKTSSSNTSNDTFSTSSSVSSVVSKAKKLVGFGKPSPVQDTPTGPALKPVYPPLFEENAEVKAASKAINEILVSLIRYVKSFKCPSALDFSADPENHLLLARNEKNEEFINQLIKLSNLRAELEKVSTHENLELKDKKHAARTAIARALQKMRDRQRELYIQFKTGLIDQEDPATALQNLHTGILACTKRFQYPAELDFSAQRKNSLVQTDKNRRFIDQLRKMEKYREELSNIQTYGDVELEAKYRDVSVEVGKALQQLKAHQRRVYEKPLKRSNTA</sequence>
<comment type="caution">
    <text evidence="2">The sequence shown here is derived from an EMBL/GenBank/DDBJ whole genome shotgun (WGS) entry which is preliminary data.</text>
</comment>
<evidence type="ECO:0000313" key="2">
    <source>
        <dbReference type="EMBL" id="CAE6427791.1"/>
    </source>
</evidence>
<gene>
    <name evidence="2" type="ORF">RDB_LOCUS57053</name>
</gene>
<dbReference type="Proteomes" id="UP000663826">
    <property type="component" value="Unassembled WGS sequence"/>
</dbReference>
<dbReference type="EMBL" id="CAJMWQ010001001">
    <property type="protein sequence ID" value="CAE6427791.1"/>
    <property type="molecule type" value="Genomic_DNA"/>
</dbReference>
<feature type="compositionally biased region" description="Low complexity" evidence="1">
    <location>
        <begin position="21"/>
        <end position="47"/>
    </location>
</feature>
<accession>A0A8H3AIN5</accession>
<proteinExistence type="predicted"/>
<evidence type="ECO:0000256" key="1">
    <source>
        <dbReference type="SAM" id="MobiDB-lite"/>
    </source>
</evidence>
<reference evidence="2" key="1">
    <citation type="submission" date="2021-01" db="EMBL/GenBank/DDBJ databases">
        <authorList>
            <person name="Kaushik A."/>
        </authorList>
    </citation>
    <scope>NUCLEOTIDE SEQUENCE</scope>
    <source>
        <strain evidence="2">AG1-1B</strain>
    </source>
</reference>
<feature type="region of interest" description="Disordered" evidence="1">
    <location>
        <begin position="1"/>
        <end position="47"/>
    </location>
</feature>
<feature type="compositionally biased region" description="Polar residues" evidence="1">
    <location>
        <begin position="1"/>
        <end position="14"/>
    </location>
</feature>
<name>A0A8H3AIN5_9AGAM</name>
<dbReference type="AlphaFoldDB" id="A0A8H3AIN5"/>
<organism evidence="2 3">
    <name type="scientific">Rhizoctonia solani</name>
    <dbReference type="NCBI Taxonomy" id="456999"/>
    <lineage>
        <taxon>Eukaryota</taxon>
        <taxon>Fungi</taxon>
        <taxon>Dikarya</taxon>
        <taxon>Basidiomycota</taxon>
        <taxon>Agaricomycotina</taxon>
        <taxon>Agaricomycetes</taxon>
        <taxon>Cantharellales</taxon>
        <taxon>Ceratobasidiaceae</taxon>
        <taxon>Rhizoctonia</taxon>
    </lineage>
</organism>
<protein>
    <submittedName>
        <fullName evidence="2">Uncharacterized protein</fullName>
    </submittedName>
</protein>
<evidence type="ECO:0000313" key="3">
    <source>
        <dbReference type="Proteomes" id="UP000663826"/>
    </source>
</evidence>